<dbReference type="PANTHER" id="PTHR11659">
    <property type="entry name" value="GLUTAMYL-TRNA GLN AMIDOTRANSFERASE SUBUNIT B MITOCHONDRIAL AND PROKARYOTIC PET112-RELATED"/>
    <property type="match status" value="1"/>
</dbReference>
<evidence type="ECO:0000313" key="13">
    <source>
        <dbReference type="EMBL" id="MCJ8500149.1"/>
    </source>
</evidence>
<protein>
    <recommendedName>
        <fullName evidence="3 11">Aspartyl/glutamyl-tRNA(Asn/Gln) amidotransferase subunit B</fullName>
        <shortName evidence="11">Asp/Glu-ADT subunit B</shortName>
        <ecNumber evidence="11">6.3.5.-</ecNumber>
    </recommendedName>
</protein>
<evidence type="ECO:0000256" key="8">
    <source>
        <dbReference type="ARBA" id="ARBA00024799"/>
    </source>
</evidence>
<reference evidence="13" key="1">
    <citation type="submission" date="2022-04" db="EMBL/GenBank/DDBJ databases">
        <title>Desulfatitalea alkaliphila sp. nov., a novel anaerobic sulfate-reducing bacterium isolated from terrestrial mud volcano, Taman Peninsula, Russia.</title>
        <authorList>
            <person name="Khomyakova M.A."/>
            <person name="Merkel A.Y."/>
            <person name="Slobodkin A.I."/>
        </authorList>
    </citation>
    <scope>NUCLEOTIDE SEQUENCE</scope>
    <source>
        <strain evidence="13">M08but</strain>
    </source>
</reference>
<dbReference type="RefSeq" id="WP_246903971.1">
    <property type="nucleotide sequence ID" value="NZ_JALJRB010000005.1"/>
</dbReference>
<evidence type="ECO:0000256" key="10">
    <source>
        <dbReference type="ARBA" id="ARBA00047913"/>
    </source>
</evidence>
<dbReference type="NCBIfam" id="TIGR00133">
    <property type="entry name" value="gatB"/>
    <property type="match status" value="1"/>
</dbReference>
<accession>A0AA41R0T8</accession>
<evidence type="ECO:0000256" key="3">
    <source>
        <dbReference type="ARBA" id="ARBA00016923"/>
    </source>
</evidence>
<dbReference type="SMART" id="SM00845">
    <property type="entry name" value="GatB_Yqey"/>
    <property type="match status" value="1"/>
</dbReference>
<dbReference type="NCBIfam" id="NF004014">
    <property type="entry name" value="PRK05477.1-4"/>
    <property type="match status" value="1"/>
</dbReference>
<dbReference type="PROSITE" id="PS01234">
    <property type="entry name" value="GATB"/>
    <property type="match status" value="1"/>
</dbReference>
<gene>
    <name evidence="11 13" type="primary">gatB</name>
    <name evidence="13" type="ORF">MRX98_06145</name>
</gene>
<evidence type="ECO:0000256" key="11">
    <source>
        <dbReference type="HAMAP-Rule" id="MF_00121"/>
    </source>
</evidence>
<comment type="catalytic activity">
    <reaction evidence="9 11">
        <text>L-aspartyl-tRNA(Asn) + L-glutamine + ATP + H2O = L-asparaginyl-tRNA(Asn) + L-glutamate + ADP + phosphate + 2 H(+)</text>
        <dbReference type="Rhea" id="RHEA:14513"/>
        <dbReference type="Rhea" id="RHEA-COMP:9674"/>
        <dbReference type="Rhea" id="RHEA-COMP:9677"/>
        <dbReference type="ChEBI" id="CHEBI:15377"/>
        <dbReference type="ChEBI" id="CHEBI:15378"/>
        <dbReference type="ChEBI" id="CHEBI:29985"/>
        <dbReference type="ChEBI" id="CHEBI:30616"/>
        <dbReference type="ChEBI" id="CHEBI:43474"/>
        <dbReference type="ChEBI" id="CHEBI:58359"/>
        <dbReference type="ChEBI" id="CHEBI:78515"/>
        <dbReference type="ChEBI" id="CHEBI:78516"/>
        <dbReference type="ChEBI" id="CHEBI:456216"/>
    </reaction>
</comment>
<evidence type="ECO:0000256" key="6">
    <source>
        <dbReference type="ARBA" id="ARBA00022840"/>
    </source>
</evidence>
<sequence>MTQFEPVIGLEVHAQLKTETKIFCGCSTRFGAPPNSHTCPVCLGMPGVLPTLNKTVVEYTMRMALATKCRIAPVSRFARKNYFYPDLPKGYQISQYELPIAEAGHVDTVVDDRVVRIGLTRIHMEEDAGKLVHDPRRPVSFVDLNRAGVPLMEIVSEPDLRSPEEAGAYLRTLRTIIRWIDIGDGNMEEGSFRCDANVSLRPEGSTTLGTRTEIKNLNSFKNVEKALRYEIVRQGEILREGGAIVQETRLWDPDKGVTVSMRGKEEAHDYRYFPDPDLLPLEIDSQWVEAVRSALPELPDARRARFVDRYRLPDYDAALLTTSRELADYFEACVALYDQPKVVSNWIMGPLLGLLNARDLAIDATPVSAADLAALLRLLDEGVISNKIAKAVFDEMAASGQSPAEIIKAKGLSQVSDGDAIEQAVDGVLAANPDEVARYKAGQTKLMGFFVGQVMKATGGKANPKMVNQILGRKLQ</sequence>
<dbReference type="EMBL" id="JALJRB010000005">
    <property type="protein sequence ID" value="MCJ8500149.1"/>
    <property type="molecule type" value="Genomic_DNA"/>
</dbReference>
<evidence type="ECO:0000256" key="9">
    <source>
        <dbReference type="ARBA" id="ARBA00047380"/>
    </source>
</evidence>
<dbReference type="Gene3D" id="1.10.10.410">
    <property type="match status" value="1"/>
</dbReference>
<feature type="domain" description="Asn/Gln amidotransferase" evidence="12">
    <location>
        <begin position="328"/>
        <end position="475"/>
    </location>
</feature>
<evidence type="ECO:0000256" key="7">
    <source>
        <dbReference type="ARBA" id="ARBA00022917"/>
    </source>
</evidence>
<dbReference type="InterPro" id="IPR014746">
    <property type="entry name" value="Gln_synth/guanido_kin_cat_dom"/>
</dbReference>
<dbReference type="GO" id="GO:0070681">
    <property type="term" value="P:glutaminyl-tRNAGln biosynthesis via transamidation"/>
    <property type="evidence" value="ECO:0007669"/>
    <property type="project" value="TreeGrafter"/>
</dbReference>
<dbReference type="Proteomes" id="UP001165427">
    <property type="component" value="Unassembled WGS sequence"/>
</dbReference>
<keyword evidence="6 11" id="KW-0067">ATP-binding</keyword>
<keyword evidence="14" id="KW-1185">Reference proteome</keyword>
<evidence type="ECO:0000256" key="5">
    <source>
        <dbReference type="ARBA" id="ARBA00022741"/>
    </source>
</evidence>
<proteinExistence type="inferred from homology"/>
<dbReference type="Pfam" id="PF02934">
    <property type="entry name" value="GatB_N"/>
    <property type="match status" value="1"/>
</dbReference>
<dbReference type="Pfam" id="PF02637">
    <property type="entry name" value="GatB_Yqey"/>
    <property type="match status" value="1"/>
</dbReference>
<dbReference type="NCBIfam" id="NF004015">
    <property type="entry name" value="PRK05477.1-5"/>
    <property type="match status" value="1"/>
</dbReference>
<dbReference type="InterPro" id="IPR018027">
    <property type="entry name" value="Asn/Gln_amidotransferase"/>
</dbReference>
<dbReference type="InterPro" id="IPR023168">
    <property type="entry name" value="GatB_Yqey_C_2"/>
</dbReference>
<evidence type="ECO:0000256" key="2">
    <source>
        <dbReference type="ARBA" id="ARBA00011123"/>
    </source>
</evidence>
<dbReference type="InterPro" id="IPR003789">
    <property type="entry name" value="Asn/Gln_tRNA_amidoTrase-B-like"/>
</dbReference>
<dbReference type="EC" id="6.3.5.-" evidence="11"/>
<dbReference type="SUPFAM" id="SSF55931">
    <property type="entry name" value="Glutamine synthetase/guanido kinase"/>
    <property type="match status" value="1"/>
</dbReference>
<dbReference type="InterPro" id="IPR017959">
    <property type="entry name" value="Asn/Gln-tRNA_amidoTrfase_suB/E"/>
</dbReference>
<dbReference type="PANTHER" id="PTHR11659:SF0">
    <property type="entry name" value="GLUTAMYL-TRNA(GLN) AMIDOTRANSFERASE SUBUNIT B, MITOCHONDRIAL"/>
    <property type="match status" value="1"/>
</dbReference>
<keyword evidence="5 11" id="KW-0547">Nucleotide-binding</keyword>
<comment type="subunit">
    <text evidence="2 11">Heterotrimer of A, B and C subunits.</text>
</comment>
<dbReference type="SUPFAM" id="SSF89095">
    <property type="entry name" value="GatB/YqeY motif"/>
    <property type="match status" value="1"/>
</dbReference>
<evidence type="ECO:0000259" key="12">
    <source>
        <dbReference type="SMART" id="SM00845"/>
    </source>
</evidence>
<keyword evidence="7 11" id="KW-0648">Protein biosynthesis</keyword>
<comment type="similarity">
    <text evidence="1 11">Belongs to the GatB/GatE family. GatB subfamily.</text>
</comment>
<organism evidence="13 14">
    <name type="scientific">Desulfatitalea alkaliphila</name>
    <dbReference type="NCBI Taxonomy" id="2929485"/>
    <lineage>
        <taxon>Bacteria</taxon>
        <taxon>Pseudomonadati</taxon>
        <taxon>Thermodesulfobacteriota</taxon>
        <taxon>Desulfobacteria</taxon>
        <taxon>Desulfobacterales</taxon>
        <taxon>Desulfosarcinaceae</taxon>
        <taxon>Desulfatitalea</taxon>
    </lineage>
</organism>
<dbReference type="GO" id="GO:0050567">
    <property type="term" value="F:glutaminyl-tRNA synthase (glutamine-hydrolyzing) activity"/>
    <property type="evidence" value="ECO:0007669"/>
    <property type="project" value="UniProtKB-UniRule"/>
</dbReference>
<dbReference type="HAMAP" id="MF_00121">
    <property type="entry name" value="GatB"/>
    <property type="match status" value="1"/>
</dbReference>
<comment type="function">
    <text evidence="8 11">Allows the formation of correctly charged Asn-tRNA(Asn) or Gln-tRNA(Gln) through the transamidation of misacylated Asp-tRNA(Asn) or Glu-tRNA(Gln) in organisms which lack either or both of asparaginyl-tRNA or glutaminyl-tRNA synthetases. The reaction takes place in the presence of glutamine and ATP through an activated phospho-Asp-tRNA(Asn) or phospho-Glu-tRNA(Gln).</text>
</comment>
<dbReference type="InterPro" id="IPR017958">
    <property type="entry name" value="Gln-tRNA_amidoTrfase_suB_CS"/>
</dbReference>
<dbReference type="GO" id="GO:0006412">
    <property type="term" value="P:translation"/>
    <property type="evidence" value="ECO:0007669"/>
    <property type="project" value="UniProtKB-UniRule"/>
</dbReference>
<dbReference type="InterPro" id="IPR006075">
    <property type="entry name" value="Asn/Gln-tRNA_Trfase_suB/E_cat"/>
</dbReference>
<evidence type="ECO:0000256" key="4">
    <source>
        <dbReference type="ARBA" id="ARBA00022598"/>
    </source>
</evidence>
<dbReference type="AlphaFoldDB" id="A0AA41R0T8"/>
<evidence type="ECO:0000256" key="1">
    <source>
        <dbReference type="ARBA" id="ARBA00005306"/>
    </source>
</evidence>
<dbReference type="NCBIfam" id="NF004012">
    <property type="entry name" value="PRK05477.1-2"/>
    <property type="match status" value="1"/>
</dbReference>
<dbReference type="InterPro" id="IPR004413">
    <property type="entry name" value="GatB"/>
</dbReference>
<dbReference type="Gene3D" id="1.10.150.380">
    <property type="entry name" value="GatB domain, N-terminal subdomain"/>
    <property type="match status" value="1"/>
</dbReference>
<comment type="caution">
    <text evidence="13">The sequence shown here is derived from an EMBL/GenBank/DDBJ whole genome shotgun (WGS) entry which is preliminary data.</text>
</comment>
<evidence type="ECO:0000313" key="14">
    <source>
        <dbReference type="Proteomes" id="UP001165427"/>
    </source>
</evidence>
<name>A0AA41R0T8_9BACT</name>
<dbReference type="FunFam" id="1.10.10.410:FF:000001">
    <property type="entry name" value="Aspartyl/glutamyl-tRNA(Asn/Gln) amidotransferase subunit B"/>
    <property type="match status" value="1"/>
</dbReference>
<dbReference type="FunFam" id="1.10.150.380:FF:000001">
    <property type="entry name" value="Aspartyl/glutamyl-tRNA(Asn/Gln) amidotransferase subunit B"/>
    <property type="match status" value="1"/>
</dbReference>
<comment type="catalytic activity">
    <reaction evidence="10 11">
        <text>L-glutamyl-tRNA(Gln) + L-glutamine + ATP + H2O = L-glutaminyl-tRNA(Gln) + L-glutamate + ADP + phosphate + H(+)</text>
        <dbReference type="Rhea" id="RHEA:17521"/>
        <dbReference type="Rhea" id="RHEA-COMP:9681"/>
        <dbReference type="Rhea" id="RHEA-COMP:9684"/>
        <dbReference type="ChEBI" id="CHEBI:15377"/>
        <dbReference type="ChEBI" id="CHEBI:15378"/>
        <dbReference type="ChEBI" id="CHEBI:29985"/>
        <dbReference type="ChEBI" id="CHEBI:30616"/>
        <dbReference type="ChEBI" id="CHEBI:43474"/>
        <dbReference type="ChEBI" id="CHEBI:58359"/>
        <dbReference type="ChEBI" id="CHEBI:78520"/>
        <dbReference type="ChEBI" id="CHEBI:78521"/>
        <dbReference type="ChEBI" id="CHEBI:456216"/>
    </reaction>
</comment>
<keyword evidence="4 11" id="KW-0436">Ligase</keyword>
<dbReference type="GO" id="GO:0005524">
    <property type="term" value="F:ATP binding"/>
    <property type="evidence" value="ECO:0007669"/>
    <property type="project" value="UniProtKB-KW"/>
</dbReference>
<dbReference type="InterPro" id="IPR042114">
    <property type="entry name" value="GatB_C_1"/>
</dbReference>